<dbReference type="GO" id="GO:0005886">
    <property type="term" value="C:plasma membrane"/>
    <property type="evidence" value="ECO:0007669"/>
    <property type="project" value="TreeGrafter"/>
</dbReference>
<dbReference type="PROSITE" id="PS51885">
    <property type="entry name" value="NEPRILYSIN"/>
    <property type="match status" value="1"/>
</dbReference>
<evidence type="ECO:0000313" key="2">
    <source>
        <dbReference type="EMBL" id="KAK8769212.1"/>
    </source>
</evidence>
<keyword evidence="1" id="KW-0472">Membrane</keyword>
<dbReference type="GO" id="GO:0004222">
    <property type="term" value="F:metalloendopeptidase activity"/>
    <property type="evidence" value="ECO:0007669"/>
    <property type="project" value="InterPro"/>
</dbReference>
<dbReference type="PANTHER" id="PTHR11733:SF241">
    <property type="entry name" value="GH26575P-RELATED"/>
    <property type="match status" value="1"/>
</dbReference>
<name>A0AAQ4E3L3_AMBAM</name>
<accession>A0AAQ4E3L3</accession>
<feature type="transmembrane region" description="Helical" evidence="1">
    <location>
        <begin position="35"/>
        <end position="60"/>
    </location>
</feature>
<dbReference type="InterPro" id="IPR000718">
    <property type="entry name" value="Peptidase_M13"/>
</dbReference>
<dbReference type="GO" id="GO:0016485">
    <property type="term" value="P:protein processing"/>
    <property type="evidence" value="ECO:0007669"/>
    <property type="project" value="TreeGrafter"/>
</dbReference>
<dbReference type="PANTHER" id="PTHR11733">
    <property type="entry name" value="ZINC METALLOPROTEASE FAMILY M13 NEPRILYSIN-RELATED"/>
    <property type="match status" value="1"/>
</dbReference>
<proteinExistence type="predicted"/>
<dbReference type="SUPFAM" id="SSF55486">
    <property type="entry name" value="Metalloproteases ('zincins'), catalytic domain"/>
    <property type="match status" value="1"/>
</dbReference>
<protein>
    <submittedName>
        <fullName evidence="2">Uncharacterized protein</fullName>
    </submittedName>
</protein>
<dbReference type="InterPro" id="IPR024079">
    <property type="entry name" value="MetalloPept_cat_dom_sf"/>
</dbReference>
<gene>
    <name evidence="2" type="ORF">V5799_014321</name>
</gene>
<evidence type="ECO:0000313" key="3">
    <source>
        <dbReference type="Proteomes" id="UP001321473"/>
    </source>
</evidence>
<organism evidence="2 3">
    <name type="scientific">Amblyomma americanum</name>
    <name type="common">Lone star tick</name>
    <dbReference type="NCBI Taxonomy" id="6943"/>
    <lineage>
        <taxon>Eukaryota</taxon>
        <taxon>Metazoa</taxon>
        <taxon>Ecdysozoa</taxon>
        <taxon>Arthropoda</taxon>
        <taxon>Chelicerata</taxon>
        <taxon>Arachnida</taxon>
        <taxon>Acari</taxon>
        <taxon>Parasitiformes</taxon>
        <taxon>Ixodida</taxon>
        <taxon>Ixodoidea</taxon>
        <taxon>Ixodidae</taxon>
        <taxon>Amblyomminae</taxon>
        <taxon>Amblyomma</taxon>
    </lineage>
</organism>
<dbReference type="AlphaFoldDB" id="A0AAQ4E3L3"/>
<comment type="caution">
    <text evidence="2">The sequence shown here is derived from an EMBL/GenBank/DDBJ whole genome shotgun (WGS) entry which is preliminary data.</text>
</comment>
<keyword evidence="1" id="KW-1133">Transmembrane helix</keyword>
<dbReference type="Gene3D" id="3.40.390.10">
    <property type="entry name" value="Collagenase (Catalytic Domain)"/>
    <property type="match status" value="1"/>
</dbReference>
<dbReference type="Proteomes" id="UP001321473">
    <property type="component" value="Unassembled WGS sequence"/>
</dbReference>
<dbReference type="EMBL" id="JARKHS020022934">
    <property type="protein sequence ID" value="KAK8769212.1"/>
    <property type="molecule type" value="Genomic_DNA"/>
</dbReference>
<keyword evidence="3" id="KW-1185">Reference proteome</keyword>
<reference evidence="2 3" key="1">
    <citation type="journal article" date="2023" name="Arcadia Sci">
        <title>De novo assembly of a long-read Amblyomma americanum tick genome.</title>
        <authorList>
            <person name="Chou S."/>
            <person name="Poskanzer K.E."/>
            <person name="Rollins M."/>
            <person name="Thuy-Boun P.S."/>
        </authorList>
    </citation>
    <scope>NUCLEOTIDE SEQUENCE [LARGE SCALE GENOMIC DNA]</scope>
    <source>
        <strain evidence="2">F_SG_1</strain>
        <tissue evidence="2">Salivary glands</tissue>
    </source>
</reference>
<sequence length="680" mass="74878">MEDVSNRPRFLERQTAVPAPEAPFSPRSKDAARELLFLVSGAAVTAAVVTIGLTVSVLLINRRRTDSGETEDAFCCAGQAAELITYVNTSFKPCKNFFAYVCSVAIRYGHSMRHDQDAELVHALVTGLIPKGMRHETRDAGNFLTAYYKSCVGAIPHREHFLTSLASAFVRSAVESPGQLDTRRALGYMITVSAKYDLPSAIFVSFRPYRSAISLKGIPLCEIGELFSDAVAATAKILKEYVNTTEAAQQDVVSLEQDLCQSAVHGDEETYTMPSGRETFNREVWSIGDLEVGLSSVGYSLQDLRFVEVVKVQAIRLIHDLIAAVSGDAGDPGVAKMTAYLVSHSVARAAMGFYRAYGTSAQALFQVCMSSVKVMTNAWYKFTSEVFTTGEKDAEAIAMFAFVKRAVYSDCESSSFFEAEDADRLKAFFKDLSLITPNNVSRVVVPRPSPVFAENLLKGRAYNIDVNRERLRGLRGLRSITYAAVEFLGERRLIIPAAVYGHIYTSSGDNQLLNAAILGQILAEALWVMVLYGMEWKPETSANIDRFTECFVRNYLESDDTFSPENVEALSVRALGISSVARALEGSGWHTARVAWNIWRLSHAQFFYLFGAHHRCPTESSPAAASYFNTPLTYVEDFARAFQCSSGLPMTKPQRCLLKDESIASQGTTLFSATRSPPAK</sequence>
<evidence type="ECO:0000256" key="1">
    <source>
        <dbReference type="SAM" id="Phobius"/>
    </source>
</evidence>
<keyword evidence="1" id="KW-0812">Transmembrane</keyword>